<sequence>MSTNNLTPNVLNTISHKEITESQIDSYCSCSQCNLSLCFELRKKSTSSCTCNVCKQPKICAKLSKKVTDKEPYSTNIDETTIKNEINQNEKELFHVITEAANCSIGNREYTTNISKDISLADNKPYSTKSNIAWIKNEINQIKNEFCHVINEATNSFTDIYKFTTNVSKDTSVTKIKPYSTIVNTDLIINEKNQLEKELSPVINEEENSHIDKRNNTTDISKDISITKNPYSTKADLIKNEINELEKEFCQAINGEANLSIDKRKNTTNISKDISISKNPYPTKDNEDLIKNEINELGKEFCQVKNGEANSSIDKRTNTTNVSKDISISKNPYSTQVNEDLIKNEINEFEKELCRVINGEANSSVDKSNNTTNNSLTNNRLYYTNFNEGLIKNGINQLEKEFRRIINGEQKSLPDNSNHKTDTSKNTSFTKNELYSANEKSKSSCTCIQCKKPNTCPKIKKEVTDNKVYSPNINEDSIKNEINEIEKELCHIKNKEVNLSTKNRNVEKCRKDISITEDKTDSKNINEVPKNQRKKEISRVIKKDANTSNDNREYTKYSSKDISLTKDKIAWNIKDKSYTKSSTRHHIHSVSINYKPKENHFHKEKYLPRENSLLNETPLPKEDLLPKQNAPPKENSLSKENNLLEKSKLSAQVMNLPFNDFRSSLSFANSQSNMSSSNFNKIIKPDFLTKLKEIYNACSCKVCECISGKFLFSNDDTCNCKPCECDECTKYARNIKDDLKSAPHSGCPCVSCDRKDCRGVVKNEQYEKNCDCRPCDCVKCWDFLSKPCNCEPCQCTECNALGASLLRTVIVAPVQGNFQQTMCQCEPCECINCTHNYTAMASNLRRQVSTEIMTHAICHCERCSNDACQLNSEVCRCDMRSKLITKPNERASRDYDIHRATINYQESTGQFNSHDTIVTYVLSSNDYSNPKSYRKSKRDDCQCLNCECMVCEGKRKTLNKSPEPYHDSFNTCKCSSCECEICSKINKQTFGKVSCFRFNCGFNKCDCFDCKSLLHYANEDNNIISAKNSSCKTCYPVKKGKLLTPSMFDAHMNSVSKIESCMSNIKLTKETINTSHFNIPVNDSFFRKTSRYKNVTACHTESNHKNIESVYDKNNILSDVSELPSKIISSNTYYQNANLLKKVRDDMHQKEKNTILSKNSADNMRTHDKLCEIFNARKQKPIRDIELLEKYISLSNMLPKTNVASNKSSTNSNNASSQMLNNDISGTLDVHRKNDPCVYQNTSKEFVYTIPSYAVSTEYLNEKQNYNTFHANSSKNIILCDKMSSLINIAGHDCKNEFVNTNKINGNNDFQTKFQDTSDINSVDFLGATYNTSTFTTDSNVIMDLKNGKVNKDLKAEERDSFTAKCRTKLSKHNIHKWSKKSKGKTYNQLYSRIMKRRVSAKNITHTNQTNFEPEGSAIFESVKKNLLSVNDNEGENLNLEEKNKTDLAFQRMVLPETSNNLTSENILCKNLNTEMQNNNAIDSNKAWPILRKNLYLTCAEVAKSKGICAIPTMEFNIKTTLKSISLQTPECVNKVETSNGKQALTRLLIEVNNLLNSPLLQSSHSNKSPDIKQESNHLSKSKLDLDLKNIHENATSHTHSKCNSIDKETYCNLIRSMEKLQENITNLMNNVLTNAVYKSELLTNKLNMEKLTHQLPKINSVKSSCHGFKATFIGLRTISDHTVMVKWRIPREIIYVQGYELQVDGRPVQKIFSPTRCMAILTCLPHSEKLLLTIRTLITSNLPFDHHPAATIVYRPRVKGNAVSSN</sequence>
<proteinExistence type="predicted"/>
<feature type="region of interest" description="Disordered" evidence="1">
    <location>
        <begin position="409"/>
        <end position="429"/>
    </location>
</feature>
<dbReference type="OrthoDB" id="7417113at2759"/>
<keyword evidence="2" id="KW-1185">Reference proteome</keyword>
<dbReference type="Proteomes" id="UP001652626">
    <property type="component" value="Chromosome 11"/>
</dbReference>
<dbReference type="RefSeq" id="XP_026496425.2">
    <property type="nucleotide sequence ID" value="XM_026640640.2"/>
</dbReference>
<organism evidence="2 3">
    <name type="scientific">Vanessa tameamea</name>
    <name type="common">Kamehameha butterfly</name>
    <dbReference type="NCBI Taxonomy" id="334116"/>
    <lineage>
        <taxon>Eukaryota</taxon>
        <taxon>Metazoa</taxon>
        <taxon>Ecdysozoa</taxon>
        <taxon>Arthropoda</taxon>
        <taxon>Hexapoda</taxon>
        <taxon>Insecta</taxon>
        <taxon>Pterygota</taxon>
        <taxon>Neoptera</taxon>
        <taxon>Endopterygota</taxon>
        <taxon>Lepidoptera</taxon>
        <taxon>Glossata</taxon>
        <taxon>Ditrysia</taxon>
        <taxon>Papilionoidea</taxon>
        <taxon>Nymphalidae</taxon>
        <taxon>Nymphalinae</taxon>
        <taxon>Vanessa</taxon>
    </lineage>
</organism>
<protein>
    <submittedName>
        <fullName evidence="3">Uncharacterized protein LOC113400942 isoform X1</fullName>
    </submittedName>
</protein>
<evidence type="ECO:0000313" key="2">
    <source>
        <dbReference type="Proteomes" id="UP001652626"/>
    </source>
</evidence>
<gene>
    <name evidence="3" type="primary">LOC113400942</name>
</gene>
<reference evidence="3" key="1">
    <citation type="submission" date="2025-08" db="UniProtKB">
        <authorList>
            <consortium name="RefSeq"/>
        </authorList>
    </citation>
    <scope>IDENTIFICATION</scope>
    <source>
        <tissue evidence="3">Whole body</tissue>
    </source>
</reference>
<evidence type="ECO:0000256" key="1">
    <source>
        <dbReference type="SAM" id="MobiDB-lite"/>
    </source>
</evidence>
<evidence type="ECO:0000313" key="3">
    <source>
        <dbReference type="RefSeq" id="XP_026496425.2"/>
    </source>
</evidence>
<name>A0A8B8IH55_VANTA</name>
<dbReference type="GeneID" id="113400942"/>
<accession>A0A8B8IH55</accession>
<feature type="region of interest" description="Disordered" evidence="1">
    <location>
        <begin position="616"/>
        <end position="639"/>
    </location>
</feature>